<sequence length="378" mass="42977">MKKAAVNICRIVLALTFIFSGFVKAVDPLGTQYKIQDYLAAMGLGRMVPDFTTLALSVLLAATEFFLGICLLFAIRRRIVSKLVLAIMLVMTPLTLWLALADPITDCGCFGDAVVLSNWQTLWKNVALLGAAIVVWKWPLGQARLISQSNQWIVMNYSLVFILLFISAKSLYTLPQFDFRPYHIGADIREGWTKMMEGEDTPFTDLFIEQVSDGEDLTEQILTDEGYTFLLVAPHLEQADDSRLDEINQMYEYSLDNGYPFYCLTASGEKAIESWRDLTGAEYAFCQTDDITLKTMIRSNPGLMLLKDGKVIRKWSHNNLPTEEELTTRLEDSKLGKLPTETVTTKILWVLTWFVLPLVLLTIADRLWAWTKWVKVKR</sequence>
<comment type="caution">
    <text evidence="7">The sequence shown here is derived from an EMBL/GenBank/DDBJ whole genome shotgun (WGS) entry which is preliminary data.</text>
</comment>
<feature type="transmembrane region" description="Helical" evidence="5">
    <location>
        <begin position="347"/>
        <end position="368"/>
    </location>
</feature>
<evidence type="ECO:0000256" key="3">
    <source>
        <dbReference type="ARBA" id="ARBA00022989"/>
    </source>
</evidence>
<dbReference type="Pfam" id="PF07291">
    <property type="entry name" value="MauE"/>
    <property type="match status" value="1"/>
</dbReference>
<keyword evidence="2 5" id="KW-0812">Transmembrane</keyword>
<evidence type="ECO:0000313" key="7">
    <source>
        <dbReference type="EMBL" id="MBE6270625.1"/>
    </source>
</evidence>
<dbReference type="Proteomes" id="UP000806522">
    <property type="component" value="Unassembled WGS sequence"/>
</dbReference>
<name>A0A9D5NZU4_XYLRU</name>
<keyword evidence="3 5" id="KW-1133">Transmembrane helix</keyword>
<keyword evidence="4 5" id="KW-0472">Membrane</keyword>
<feature type="transmembrane region" description="Helical" evidence="5">
    <location>
        <begin position="82"/>
        <end position="101"/>
    </location>
</feature>
<evidence type="ECO:0000259" key="6">
    <source>
        <dbReference type="Pfam" id="PF07291"/>
    </source>
</evidence>
<evidence type="ECO:0000256" key="2">
    <source>
        <dbReference type="ARBA" id="ARBA00022692"/>
    </source>
</evidence>
<dbReference type="GO" id="GO:0030416">
    <property type="term" value="P:methylamine metabolic process"/>
    <property type="evidence" value="ECO:0007669"/>
    <property type="project" value="InterPro"/>
</dbReference>
<feature type="transmembrane region" description="Helical" evidence="5">
    <location>
        <begin position="54"/>
        <end position="75"/>
    </location>
</feature>
<comment type="subcellular location">
    <subcellularLocation>
        <location evidence="1">Membrane</location>
        <topology evidence="1">Multi-pass membrane protein</topology>
    </subcellularLocation>
</comment>
<dbReference type="AlphaFoldDB" id="A0A9D5NZU4"/>
<evidence type="ECO:0000256" key="1">
    <source>
        <dbReference type="ARBA" id="ARBA00004141"/>
    </source>
</evidence>
<dbReference type="InterPro" id="IPR009908">
    <property type="entry name" value="Methylamine_util_MauE"/>
</dbReference>
<organism evidence="7 8">
    <name type="scientific">Xylanibacter ruminicola</name>
    <name type="common">Prevotella ruminicola</name>
    <dbReference type="NCBI Taxonomy" id="839"/>
    <lineage>
        <taxon>Bacteria</taxon>
        <taxon>Pseudomonadati</taxon>
        <taxon>Bacteroidota</taxon>
        <taxon>Bacteroidia</taxon>
        <taxon>Bacteroidales</taxon>
        <taxon>Prevotellaceae</taxon>
        <taxon>Xylanibacter</taxon>
    </lineage>
</organism>
<feature type="transmembrane region" description="Helical" evidence="5">
    <location>
        <begin position="152"/>
        <end position="172"/>
    </location>
</feature>
<gene>
    <name evidence="7" type="ORF">E7101_06700</name>
</gene>
<evidence type="ECO:0000313" key="8">
    <source>
        <dbReference type="Proteomes" id="UP000806522"/>
    </source>
</evidence>
<dbReference type="GO" id="GO:0016020">
    <property type="term" value="C:membrane"/>
    <property type="evidence" value="ECO:0007669"/>
    <property type="project" value="UniProtKB-SubCell"/>
</dbReference>
<feature type="transmembrane region" description="Helical" evidence="5">
    <location>
        <begin position="121"/>
        <end position="140"/>
    </location>
</feature>
<feature type="domain" description="Methylamine utilisation protein MauE" evidence="6">
    <location>
        <begin position="3"/>
        <end position="135"/>
    </location>
</feature>
<accession>A0A9D5NZU4</accession>
<evidence type="ECO:0000256" key="4">
    <source>
        <dbReference type="ARBA" id="ARBA00023136"/>
    </source>
</evidence>
<evidence type="ECO:0000256" key="5">
    <source>
        <dbReference type="SAM" id="Phobius"/>
    </source>
</evidence>
<reference evidence="7" key="1">
    <citation type="submission" date="2019-04" db="EMBL/GenBank/DDBJ databases">
        <title>Evolution of Biomass-Degrading Anaerobic Consortia Revealed by Metagenomics.</title>
        <authorList>
            <person name="Peng X."/>
        </authorList>
    </citation>
    <scope>NUCLEOTIDE SEQUENCE</scope>
    <source>
        <strain evidence="7">SIG140</strain>
    </source>
</reference>
<protein>
    <submittedName>
        <fullName evidence="7">DoxX family protein</fullName>
    </submittedName>
</protein>
<dbReference type="EMBL" id="SUYC01000006">
    <property type="protein sequence ID" value="MBE6270625.1"/>
    <property type="molecule type" value="Genomic_DNA"/>
</dbReference>
<proteinExistence type="predicted"/>